<evidence type="ECO:0000313" key="5">
    <source>
        <dbReference type="Proteomes" id="UP000264215"/>
    </source>
</evidence>
<dbReference type="PATRIC" id="fig|1236046.5.peg.1824"/>
<proteinExistence type="predicted"/>
<evidence type="ECO:0000313" key="2">
    <source>
        <dbReference type="EMBL" id="HCO69926.1"/>
    </source>
</evidence>
<keyword evidence="1" id="KW-1133">Transmembrane helix</keyword>
<name>A0A117M546_9BACT</name>
<dbReference type="EMBL" id="DQBS01000120">
    <property type="protein sequence ID" value="HCO69926.1"/>
    <property type="molecule type" value="Genomic_DNA"/>
</dbReference>
<gene>
    <name evidence="2" type="ORF">DIT26_04980</name>
    <name evidence="3" type="ORF">XE02_1579</name>
</gene>
<feature type="transmembrane region" description="Helical" evidence="1">
    <location>
        <begin position="52"/>
        <end position="73"/>
    </location>
</feature>
<dbReference type="Proteomes" id="UP000055014">
    <property type="component" value="Unassembled WGS sequence"/>
</dbReference>
<dbReference type="EMBL" id="LGGW01000225">
    <property type="protein sequence ID" value="KUK84896.1"/>
    <property type="molecule type" value="Genomic_DNA"/>
</dbReference>
<feature type="transmembrane region" description="Helical" evidence="1">
    <location>
        <begin position="12"/>
        <end position="31"/>
    </location>
</feature>
<comment type="caution">
    <text evidence="3">The sequence shown here is derived from an EMBL/GenBank/DDBJ whole genome shotgun (WGS) entry which is preliminary data.</text>
</comment>
<feature type="transmembrane region" description="Helical" evidence="1">
    <location>
        <begin position="79"/>
        <end position="103"/>
    </location>
</feature>
<dbReference type="AlphaFoldDB" id="A0A117M546"/>
<sequence>MGLFEGVSKVIFVFSYVLWAGGGLLVSVFMLPMRDPRTEAQVQGYLYTFWETIRISAIAMTLVVVGAAVSIIFLNSASFIWSLMFFISVALTSFLWFSADKVIRRGASDPRSIVEVDKQNFERYLVFADLFISLSIVSAAFLVP</sequence>
<evidence type="ECO:0000313" key="4">
    <source>
        <dbReference type="Proteomes" id="UP000055014"/>
    </source>
</evidence>
<accession>A0A117M546</accession>
<keyword evidence="1" id="KW-0812">Transmembrane</keyword>
<reference evidence="2 5" key="3">
    <citation type="journal article" date="2018" name="Nat. Biotechnol.">
        <title>A standardized bacterial taxonomy based on genome phylogeny substantially revises the tree of life.</title>
        <authorList>
            <person name="Parks D.H."/>
            <person name="Chuvochina M."/>
            <person name="Waite D.W."/>
            <person name="Rinke C."/>
            <person name="Skarshewski A."/>
            <person name="Chaumeil P.A."/>
            <person name="Hugenholtz P."/>
        </authorList>
    </citation>
    <scope>NUCLEOTIDE SEQUENCE [LARGE SCALE GENOMIC DNA]</scope>
    <source>
        <strain evidence="2">UBA9905</strain>
    </source>
</reference>
<feature type="transmembrane region" description="Helical" evidence="1">
    <location>
        <begin position="124"/>
        <end position="143"/>
    </location>
</feature>
<protein>
    <submittedName>
        <fullName evidence="3">Uncharacterized protein</fullName>
    </submittedName>
</protein>
<keyword evidence="1" id="KW-0472">Membrane</keyword>
<reference evidence="3" key="1">
    <citation type="journal article" date="2015" name="MBio">
        <title>Genome-resolved metagenomic analysis reveals roles for candidate phyla and other microbial community members in biogeochemical transformations in oil reservoirs.</title>
        <authorList>
            <person name="Hu P."/>
            <person name="Tom L."/>
            <person name="Singh A."/>
            <person name="Thomas B.C."/>
            <person name="Baker B.J."/>
            <person name="Piceno Y.M."/>
            <person name="Andersen G.L."/>
            <person name="Banfield J.F."/>
        </authorList>
    </citation>
    <scope>NUCLEOTIDE SEQUENCE [LARGE SCALE GENOMIC DNA]</scope>
    <source>
        <strain evidence="3">46_70</strain>
    </source>
</reference>
<organism evidence="3 4">
    <name type="scientific">Mesotoga infera</name>
    <dbReference type="NCBI Taxonomy" id="1236046"/>
    <lineage>
        <taxon>Bacteria</taxon>
        <taxon>Thermotogati</taxon>
        <taxon>Thermotogota</taxon>
        <taxon>Thermotogae</taxon>
        <taxon>Kosmotogales</taxon>
        <taxon>Kosmotogaceae</taxon>
        <taxon>Mesotoga</taxon>
    </lineage>
</organism>
<dbReference type="Proteomes" id="UP000264215">
    <property type="component" value="Unassembled WGS sequence"/>
</dbReference>
<evidence type="ECO:0000256" key="1">
    <source>
        <dbReference type="SAM" id="Phobius"/>
    </source>
</evidence>
<reference evidence="4" key="2">
    <citation type="journal article" date="2015" name="MBio">
        <title>Genome-Resolved Metagenomic Analysis Reveals Roles for Candidate Phyla and Other Microbial Community Members in Biogeochemical Transformations in Oil Reservoirs.</title>
        <authorList>
            <person name="Hu P."/>
            <person name="Tom L."/>
            <person name="Singh A."/>
            <person name="Thomas B.C."/>
            <person name="Baker B.J."/>
            <person name="Piceno Y.M."/>
            <person name="Andersen G.L."/>
            <person name="Banfield J.F."/>
        </authorList>
    </citation>
    <scope>NUCLEOTIDE SEQUENCE [LARGE SCALE GENOMIC DNA]</scope>
</reference>
<evidence type="ECO:0000313" key="3">
    <source>
        <dbReference type="EMBL" id="KUK84896.1"/>
    </source>
</evidence>